<dbReference type="AlphaFoldDB" id="A0A645DDE2"/>
<proteinExistence type="predicted"/>
<reference evidence="1" key="1">
    <citation type="submission" date="2019-08" db="EMBL/GenBank/DDBJ databases">
        <authorList>
            <person name="Kucharzyk K."/>
            <person name="Murdoch R.W."/>
            <person name="Higgins S."/>
            <person name="Loffler F."/>
        </authorList>
    </citation>
    <scope>NUCLEOTIDE SEQUENCE</scope>
</reference>
<name>A0A645DDE2_9ZZZZ</name>
<comment type="caution">
    <text evidence="1">The sequence shown here is derived from an EMBL/GenBank/DDBJ whole genome shotgun (WGS) entry which is preliminary data.</text>
</comment>
<accession>A0A645DDE2</accession>
<gene>
    <name evidence="1" type="ORF">SDC9_134520</name>
</gene>
<sequence length="90" mass="9872">MTASKLSAELTSIVHDKLEIGSEEPINVKVILEEDAILEKVIPEMEVKGLKIKNVQEGPDVVITGTLEVRNVPAINSVSEVDKVEYDRST</sequence>
<protein>
    <submittedName>
        <fullName evidence="1">Uncharacterized protein</fullName>
    </submittedName>
</protein>
<dbReference type="EMBL" id="VSSQ01035249">
    <property type="protein sequence ID" value="MPM87424.1"/>
    <property type="molecule type" value="Genomic_DNA"/>
</dbReference>
<evidence type="ECO:0000313" key="1">
    <source>
        <dbReference type="EMBL" id="MPM87424.1"/>
    </source>
</evidence>
<organism evidence="1">
    <name type="scientific">bioreactor metagenome</name>
    <dbReference type="NCBI Taxonomy" id="1076179"/>
    <lineage>
        <taxon>unclassified sequences</taxon>
        <taxon>metagenomes</taxon>
        <taxon>ecological metagenomes</taxon>
    </lineage>
</organism>